<dbReference type="RefSeq" id="WP_167992082.1">
    <property type="nucleotide sequence ID" value="NZ_JAATJL010000001.1"/>
</dbReference>
<keyword evidence="2" id="KW-1133">Transmembrane helix</keyword>
<comment type="caution">
    <text evidence="3">The sequence shown here is derived from an EMBL/GenBank/DDBJ whole genome shotgun (WGS) entry which is preliminary data.</text>
</comment>
<evidence type="ECO:0000313" key="3">
    <source>
        <dbReference type="EMBL" id="NJC21900.1"/>
    </source>
</evidence>
<dbReference type="AlphaFoldDB" id="A0A846RJQ5"/>
<name>A0A846RJQ5_9MICC</name>
<keyword evidence="2" id="KW-0472">Membrane</keyword>
<feature type="transmembrane region" description="Helical" evidence="2">
    <location>
        <begin position="105"/>
        <end position="124"/>
    </location>
</feature>
<feature type="region of interest" description="Disordered" evidence="1">
    <location>
        <begin position="197"/>
        <end position="217"/>
    </location>
</feature>
<protein>
    <submittedName>
        <fullName evidence="3">Uncharacterized protein</fullName>
    </submittedName>
</protein>
<keyword evidence="2" id="KW-0812">Transmembrane</keyword>
<proteinExistence type="predicted"/>
<dbReference type="Proteomes" id="UP000547458">
    <property type="component" value="Unassembled WGS sequence"/>
</dbReference>
<gene>
    <name evidence="3" type="ORF">BJ994_000976</name>
</gene>
<evidence type="ECO:0000313" key="4">
    <source>
        <dbReference type="Proteomes" id="UP000547458"/>
    </source>
</evidence>
<keyword evidence="4" id="KW-1185">Reference proteome</keyword>
<reference evidence="3 4" key="1">
    <citation type="submission" date="2020-03" db="EMBL/GenBank/DDBJ databases">
        <title>Sequencing the genomes of 1000 actinobacteria strains.</title>
        <authorList>
            <person name="Klenk H.-P."/>
        </authorList>
    </citation>
    <scope>NUCLEOTIDE SEQUENCE [LARGE SCALE GENOMIC DNA]</scope>
    <source>
        <strain evidence="3 4">DSM 16403</strain>
    </source>
</reference>
<dbReference type="EMBL" id="JAATJL010000001">
    <property type="protein sequence ID" value="NJC21900.1"/>
    <property type="molecule type" value="Genomic_DNA"/>
</dbReference>
<evidence type="ECO:0000256" key="1">
    <source>
        <dbReference type="SAM" id="MobiDB-lite"/>
    </source>
</evidence>
<evidence type="ECO:0000256" key="2">
    <source>
        <dbReference type="SAM" id="Phobius"/>
    </source>
</evidence>
<feature type="transmembrane region" description="Helical" evidence="2">
    <location>
        <begin position="30"/>
        <end position="51"/>
    </location>
</feature>
<feature type="transmembrane region" description="Helical" evidence="2">
    <location>
        <begin position="167"/>
        <end position="187"/>
    </location>
</feature>
<sequence length="217" mass="21654">MISVAVVEQQVSAPRPGAGSTAEGPLLGEFLRLFAAFAALGAGLSFFALAANALLEPGVTPTATLAGTAAGGWALLHTFLGLAALRGEDPASRVLAAVLLTVRRALPVVAAVVLGALTWGALLAPADLRRFDLTLACALALLLLQLCCRGALRRTAGRGIQSSPGKLLGVLFCAALVVAAITTPGLAASTAGDFAVPHGEHGTAPGTPPVPAEHPGH</sequence>
<feature type="transmembrane region" description="Helical" evidence="2">
    <location>
        <begin position="130"/>
        <end position="147"/>
    </location>
</feature>
<organism evidence="3 4">
    <name type="scientific">Arthrobacter pigmenti</name>
    <dbReference type="NCBI Taxonomy" id="271432"/>
    <lineage>
        <taxon>Bacteria</taxon>
        <taxon>Bacillati</taxon>
        <taxon>Actinomycetota</taxon>
        <taxon>Actinomycetes</taxon>
        <taxon>Micrococcales</taxon>
        <taxon>Micrococcaceae</taxon>
        <taxon>Arthrobacter</taxon>
    </lineage>
</organism>
<feature type="compositionally biased region" description="Pro residues" evidence="1">
    <location>
        <begin position="206"/>
        <end position="217"/>
    </location>
</feature>
<accession>A0A846RJQ5</accession>
<feature type="transmembrane region" description="Helical" evidence="2">
    <location>
        <begin position="63"/>
        <end position="85"/>
    </location>
</feature>